<protein>
    <submittedName>
        <fullName evidence="7">Mesothelin isoform X1</fullName>
    </submittedName>
</protein>
<keyword evidence="4" id="KW-0130">Cell adhesion</keyword>
<evidence type="ECO:0000256" key="4">
    <source>
        <dbReference type="ARBA" id="ARBA00022889"/>
    </source>
</evidence>
<evidence type="ECO:0000256" key="5">
    <source>
        <dbReference type="ARBA" id="ARBA00023136"/>
    </source>
</evidence>
<dbReference type="GO" id="GO:0007160">
    <property type="term" value="P:cell-matrix adhesion"/>
    <property type="evidence" value="ECO:0007669"/>
    <property type="project" value="TreeGrafter"/>
</dbReference>
<gene>
    <name evidence="7" type="ORF">C0J50_22702</name>
</gene>
<comment type="caution">
    <text evidence="7">The sequence shown here is derived from an EMBL/GenBank/DDBJ whole genome shotgun (WGS) entry which is preliminary data.</text>
</comment>
<dbReference type="AlphaFoldDB" id="A0AAD5AK25"/>
<feature type="non-terminal residue" evidence="7">
    <location>
        <position position="549"/>
    </location>
</feature>
<keyword evidence="5" id="KW-0472">Membrane</keyword>
<name>A0AAD5AK25_SILAS</name>
<proteinExistence type="inferred from homology"/>
<evidence type="ECO:0000313" key="8">
    <source>
        <dbReference type="Proteomes" id="UP001205998"/>
    </source>
</evidence>
<evidence type="ECO:0000256" key="1">
    <source>
        <dbReference type="ARBA" id="ARBA00004370"/>
    </source>
</evidence>
<organism evidence="7 8">
    <name type="scientific">Silurus asotus</name>
    <name type="common">Amur catfish</name>
    <name type="synonym">Parasilurus asotus</name>
    <dbReference type="NCBI Taxonomy" id="30991"/>
    <lineage>
        <taxon>Eukaryota</taxon>
        <taxon>Metazoa</taxon>
        <taxon>Chordata</taxon>
        <taxon>Craniata</taxon>
        <taxon>Vertebrata</taxon>
        <taxon>Euteleostomi</taxon>
        <taxon>Actinopterygii</taxon>
        <taxon>Neopterygii</taxon>
        <taxon>Teleostei</taxon>
        <taxon>Ostariophysi</taxon>
        <taxon>Siluriformes</taxon>
        <taxon>Siluridae</taxon>
        <taxon>Silurus</taxon>
    </lineage>
</organism>
<dbReference type="EMBL" id="MU551698">
    <property type="protein sequence ID" value="KAI5617736.1"/>
    <property type="molecule type" value="Genomic_DNA"/>
</dbReference>
<evidence type="ECO:0000256" key="6">
    <source>
        <dbReference type="ARBA" id="ARBA00023180"/>
    </source>
</evidence>
<dbReference type="GO" id="GO:0009986">
    <property type="term" value="C:cell surface"/>
    <property type="evidence" value="ECO:0007669"/>
    <property type="project" value="TreeGrafter"/>
</dbReference>
<dbReference type="PANTHER" id="PTHR23412:SF6">
    <property type="entry name" value="MESOTHELIN"/>
    <property type="match status" value="1"/>
</dbReference>
<evidence type="ECO:0000313" key="7">
    <source>
        <dbReference type="EMBL" id="KAI5617736.1"/>
    </source>
</evidence>
<comment type="subcellular location">
    <subcellularLocation>
        <location evidence="1">Membrane</location>
    </subcellularLocation>
</comment>
<keyword evidence="6" id="KW-0325">Glycoprotein</keyword>
<dbReference type="InterPro" id="IPR010335">
    <property type="entry name" value="Mesothelin"/>
</dbReference>
<comment type="similarity">
    <text evidence="2">Belongs to the mesothelin family.</text>
</comment>
<keyword evidence="3" id="KW-0732">Signal</keyword>
<evidence type="ECO:0000256" key="2">
    <source>
        <dbReference type="ARBA" id="ARBA00011016"/>
    </source>
</evidence>
<feature type="non-terminal residue" evidence="7">
    <location>
        <position position="1"/>
    </location>
</feature>
<evidence type="ECO:0000256" key="3">
    <source>
        <dbReference type="ARBA" id="ARBA00022729"/>
    </source>
</evidence>
<dbReference type="InterPro" id="IPR026664">
    <property type="entry name" value="Stereocilin-rel"/>
</dbReference>
<dbReference type="PANTHER" id="PTHR23412">
    <property type="entry name" value="STEREOCILIN RELATED"/>
    <property type="match status" value="1"/>
</dbReference>
<dbReference type="Pfam" id="PF06060">
    <property type="entry name" value="Mesothelin"/>
    <property type="match status" value="1"/>
</dbReference>
<keyword evidence="8" id="KW-1185">Reference proteome</keyword>
<reference evidence="7" key="1">
    <citation type="submission" date="2018-07" db="EMBL/GenBank/DDBJ databases">
        <title>Comparative genomics of catfishes provides insights into carnivory and benthic adaptation.</title>
        <authorList>
            <person name="Zhang Y."/>
            <person name="Wang D."/>
            <person name="Peng Z."/>
            <person name="Zheng S."/>
            <person name="Shao F."/>
            <person name="Tao W."/>
        </authorList>
    </citation>
    <scope>NUCLEOTIDE SEQUENCE</scope>
    <source>
        <strain evidence="7">Chongqing</strain>
    </source>
</reference>
<sequence length="549" mass="60713">ISFQVLQGFTCTRVQSFNTLKVKNLIRGCRRRGKNKVTLQESQLTCMNNYIRSETVTAFTDYPADMLLYYNVSQVQPSICQSYYSALSEADFSLFSATLAYRRDDLFRNARQCLGVSGFSVSQSQLDVMGQMVCVFNSSYILNSDPYVLEKLKLCSTLTAGQSSSVETVLLRGNTVYGAPATWNQTTLTSLGVLPLYLTSNFWSYFTKKEKVEFLRVFVPRLKQRGMSRQSISTLISQAGKASITRSSSLLRLRRDTACTVGEITQVQASDASFPFGYDVNQFDACLSVQTLKDNLAAITDKAMGSDFQTVILKKLNQAYPAGISDEVLQVLGPASRAASISDISKWNVTSIMTLAALMRSYDGAWSSEQVRALVSMYVTGNRTLGYLELNALGGTNLCALDINLLKNITSINLQTANPLSVSNCSLEKKQVLFSIAQSAFSGQTLNKSTRATSTISTNTYQLIQSYLIRTHTHTHTHTHTQTHTHTSTKASDTYQLIQTYLISEVQGLLGTNLPDLKTYENNQVVHSWITQQLQSDLDTLGIGLTGGR</sequence>
<dbReference type="Proteomes" id="UP001205998">
    <property type="component" value="Unassembled WGS sequence"/>
</dbReference>
<dbReference type="GO" id="GO:0016020">
    <property type="term" value="C:membrane"/>
    <property type="evidence" value="ECO:0007669"/>
    <property type="project" value="UniProtKB-SubCell"/>
</dbReference>
<accession>A0AAD5AK25</accession>